<evidence type="ECO:0000259" key="1">
    <source>
        <dbReference type="Pfam" id="PF00248"/>
    </source>
</evidence>
<dbReference type="RefSeq" id="WP_126995637.1">
    <property type="nucleotide sequence ID" value="NZ_JBNPXW010000006.1"/>
</dbReference>
<dbReference type="SUPFAM" id="SSF51430">
    <property type="entry name" value="NAD(P)-linked oxidoreductase"/>
    <property type="match status" value="1"/>
</dbReference>
<dbReference type="OrthoDB" id="9783572at2"/>
<dbReference type="InterPro" id="IPR023210">
    <property type="entry name" value="NADP_OxRdtase_dom"/>
</dbReference>
<sequence length="266" mass="27509">MTSVEKRLELGLGLLSIGRSWGVRPTEVPGEEEAHALLRRALDLGVHTLDTAPAYGSSEAVLGRFLAGLPGPQRSALTVMTKAGEHWDADGATTFVDHGRDALRRSIDRSLTLLQGIDVLQIHKATADLVDSPGVVAALEHARAAGVTRFGASVATVEAGQRAIGTGLYGFLQFPLNSADDKMLPLLPLMAQAGLRAIVNRPFAMGSLVGSATGGDAARAAFAFIGRHLADGVVLTGTSKLAHLEANVASFAAALPKPPATALGSV</sequence>
<name>A0A433JCR1_9PROT</name>
<accession>A0A433JCR1</accession>
<proteinExistence type="predicted"/>
<keyword evidence="3" id="KW-1185">Reference proteome</keyword>
<dbReference type="PANTHER" id="PTHR43312:SF1">
    <property type="entry name" value="NADP-DEPENDENT OXIDOREDUCTASE DOMAIN-CONTAINING PROTEIN"/>
    <property type="match status" value="1"/>
</dbReference>
<dbReference type="AlphaFoldDB" id="A0A433JCR1"/>
<evidence type="ECO:0000313" key="2">
    <source>
        <dbReference type="EMBL" id="RUQ74516.1"/>
    </source>
</evidence>
<evidence type="ECO:0000313" key="3">
    <source>
        <dbReference type="Proteomes" id="UP000280346"/>
    </source>
</evidence>
<dbReference type="InterPro" id="IPR053135">
    <property type="entry name" value="AKR2_Oxidoreductase"/>
</dbReference>
<feature type="domain" description="NADP-dependent oxidoreductase" evidence="1">
    <location>
        <begin position="9"/>
        <end position="214"/>
    </location>
</feature>
<dbReference type="CDD" id="cd19095">
    <property type="entry name" value="AKR_PA4992-like"/>
    <property type="match status" value="1"/>
</dbReference>
<dbReference type="PANTHER" id="PTHR43312">
    <property type="entry name" value="D-THREO-ALDOSE 1-DEHYDROGENASE"/>
    <property type="match status" value="1"/>
</dbReference>
<comment type="caution">
    <text evidence="2">The sequence shown here is derived from an EMBL/GenBank/DDBJ whole genome shotgun (WGS) entry which is preliminary data.</text>
</comment>
<protein>
    <submittedName>
        <fullName evidence="2">Aldo/keto reductase</fullName>
    </submittedName>
</protein>
<reference evidence="2 3" key="1">
    <citation type="submission" date="2018-12" db="EMBL/GenBank/DDBJ databases">
        <authorList>
            <person name="Yang Y."/>
        </authorList>
    </citation>
    <scope>NUCLEOTIDE SEQUENCE [LARGE SCALE GENOMIC DNA]</scope>
    <source>
        <strain evidence="2 3">GSF71</strain>
    </source>
</reference>
<dbReference type="EMBL" id="RZIJ01000003">
    <property type="protein sequence ID" value="RUQ74516.1"/>
    <property type="molecule type" value="Genomic_DNA"/>
</dbReference>
<gene>
    <name evidence="2" type="ORF">EJ913_05565</name>
</gene>
<dbReference type="InterPro" id="IPR036812">
    <property type="entry name" value="NAD(P)_OxRdtase_dom_sf"/>
</dbReference>
<dbReference type="Proteomes" id="UP000280346">
    <property type="component" value="Unassembled WGS sequence"/>
</dbReference>
<dbReference type="Gene3D" id="3.20.20.100">
    <property type="entry name" value="NADP-dependent oxidoreductase domain"/>
    <property type="match status" value="1"/>
</dbReference>
<organism evidence="2 3">
    <name type="scientific">Azospirillum doebereinerae</name>
    <dbReference type="NCBI Taxonomy" id="92933"/>
    <lineage>
        <taxon>Bacteria</taxon>
        <taxon>Pseudomonadati</taxon>
        <taxon>Pseudomonadota</taxon>
        <taxon>Alphaproteobacteria</taxon>
        <taxon>Rhodospirillales</taxon>
        <taxon>Azospirillaceae</taxon>
        <taxon>Azospirillum</taxon>
    </lineage>
</organism>
<dbReference type="Pfam" id="PF00248">
    <property type="entry name" value="Aldo_ket_red"/>
    <property type="match status" value="1"/>
</dbReference>